<dbReference type="RefSeq" id="XP_007527593.1">
    <property type="nucleotide sequence ID" value="XM_007527531.1"/>
</dbReference>
<dbReference type="EC" id="2.4.2.31" evidence="10"/>
<sequence length="295" mass="33174">MAEDAFDDQYEGCAEDIEKMAPQLLKEELENSPEMKTEWEAAKKEREGKKNKIKYSEQFNDFHGTALVAYTGSIAVEFNKAVRNFHQNTHGFQFKAFHYYLMRALQLLGTGQCYTVYRGCKTKFHDTGSRPVRFGQFTSSSFSKDVALGFSGGYGTVFTIQTCLGVAIEKFSFFPHEKEVLIPGYEVYQKVTKQSNNNILLQSPQKSQSNVNCFYTSAGMKESSLLLLLLPGLLVLLLLPAELEPHCRGLSAPPGLTRDAKGRIWWLTHIRCTEMIGTQAPMCDLSLQPSSLFGD</sequence>
<evidence type="ECO:0000256" key="9">
    <source>
        <dbReference type="ARBA" id="ARBA00047597"/>
    </source>
</evidence>
<keyword evidence="8" id="KW-1015">Disulfide bond</keyword>
<accession>A0A1S3A0T8</accession>
<evidence type="ECO:0000313" key="12">
    <source>
        <dbReference type="RefSeq" id="XP_007527593.1"/>
    </source>
</evidence>
<evidence type="ECO:0000256" key="1">
    <source>
        <dbReference type="ARBA" id="ARBA00009558"/>
    </source>
</evidence>
<comment type="catalytic activity">
    <reaction evidence="9 10">
        <text>L-arginyl-[protein] + NAD(+) = N(omega)-(ADP-D-ribosyl)-L-arginyl-[protein] + nicotinamide + H(+)</text>
        <dbReference type="Rhea" id="RHEA:19149"/>
        <dbReference type="Rhea" id="RHEA-COMP:10532"/>
        <dbReference type="Rhea" id="RHEA-COMP:15087"/>
        <dbReference type="ChEBI" id="CHEBI:15378"/>
        <dbReference type="ChEBI" id="CHEBI:17154"/>
        <dbReference type="ChEBI" id="CHEBI:29965"/>
        <dbReference type="ChEBI" id="CHEBI:57540"/>
        <dbReference type="ChEBI" id="CHEBI:142554"/>
        <dbReference type="EC" id="2.4.2.31"/>
    </reaction>
</comment>
<dbReference type="OrthoDB" id="423533at2759"/>
<dbReference type="Gene3D" id="3.90.176.10">
    <property type="entry name" value="Toxin ADP-ribosyltransferase, Chain A, domain 1"/>
    <property type="match status" value="1"/>
</dbReference>
<dbReference type="PROSITE" id="PS51996">
    <property type="entry name" value="TR_MART"/>
    <property type="match status" value="1"/>
</dbReference>
<proteinExistence type="inferred from homology"/>
<keyword evidence="4" id="KW-0548">Nucleotidyltransferase</keyword>
<keyword evidence="6 10" id="KW-0521">NADP</keyword>
<evidence type="ECO:0000256" key="10">
    <source>
        <dbReference type="RuleBase" id="RU361228"/>
    </source>
</evidence>
<dbReference type="PRINTS" id="PR00970">
    <property type="entry name" value="RIBTRNSFRASE"/>
</dbReference>
<reference evidence="12" key="1">
    <citation type="submission" date="2025-08" db="UniProtKB">
        <authorList>
            <consortium name="RefSeq"/>
        </authorList>
    </citation>
    <scope>IDENTIFICATION</scope>
</reference>
<comment type="similarity">
    <text evidence="1 10">Belongs to the Arg-specific ADP-ribosyltransferase family.</text>
</comment>
<evidence type="ECO:0000256" key="5">
    <source>
        <dbReference type="ARBA" id="ARBA00022729"/>
    </source>
</evidence>
<dbReference type="AlphaFoldDB" id="A0A1S3A0T8"/>
<evidence type="ECO:0000256" key="8">
    <source>
        <dbReference type="ARBA" id="ARBA00023157"/>
    </source>
</evidence>
<organism evidence="11 12">
    <name type="scientific">Erinaceus europaeus</name>
    <name type="common">Western European hedgehog</name>
    <dbReference type="NCBI Taxonomy" id="9365"/>
    <lineage>
        <taxon>Eukaryota</taxon>
        <taxon>Metazoa</taxon>
        <taxon>Chordata</taxon>
        <taxon>Craniata</taxon>
        <taxon>Vertebrata</taxon>
        <taxon>Euteleostomi</taxon>
        <taxon>Mammalia</taxon>
        <taxon>Eutheria</taxon>
        <taxon>Laurasiatheria</taxon>
        <taxon>Eulipotyphla</taxon>
        <taxon>Erinaceidae</taxon>
        <taxon>Erinaceinae</taxon>
        <taxon>Erinaceus</taxon>
    </lineage>
</organism>
<dbReference type="GO" id="GO:0003950">
    <property type="term" value="F:NAD+ poly-ADP-ribosyltransferase activity"/>
    <property type="evidence" value="ECO:0007669"/>
    <property type="project" value="TreeGrafter"/>
</dbReference>
<dbReference type="InterPro" id="IPR050999">
    <property type="entry name" value="ADP-ribosyltransferase_ARG"/>
</dbReference>
<keyword evidence="2 10" id="KW-0328">Glycosyltransferase</keyword>
<protein>
    <recommendedName>
        <fullName evidence="10">NAD(P)(+)--arginine ADP-ribosyltransferase</fullName>
        <ecNumber evidence="10">2.4.2.31</ecNumber>
    </recommendedName>
    <alternativeName>
        <fullName evidence="10">Mono(ADP-ribosyl)transferase</fullName>
    </alternativeName>
</protein>
<keyword evidence="7 10" id="KW-0520">NAD</keyword>
<dbReference type="SUPFAM" id="SSF56399">
    <property type="entry name" value="ADP-ribosylation"/>
    <property type="match status" value="1"/>
</dbReference>
<dbReference type="eggNOG" id="ENOG502QUE9">
    <property type="taxonomic scope" value="Eukaryota"/>
</dbReference>
<evidence type="ECO:0000256" key="6">
    <source>
        <dbReference type="ARBA" id="ARBA00022857"/>
    </source>
</evidence>
<keyword evidence="5" id="KW-0732">Signal</keyword>
<evidence type="ECO:0000256" key="2">
    <source>
        <dbReference type="ARBA" id="ARBA00022676"/>
    </source>
</evidence>
<name>A0A1S3A0T8_ERIEU</name>
<dbReference type="PANTHER" id="PTHR10339:SF24">
    <property type="entry name" value="T-CELL ECTO-ADP-RIBOSYLTRANSFERASE 1-RELATED"/>
    <property type="match status" value="1"/>
</dbReference>
<dbReference type="InParanoid" id="A0A1S3A0T8"/>
<evidence type="ECO:0000256" key="3">
    <source>
        <dbReference type="ARBA" id="ARBA00022679"/>
    </source>
</evidence>
<gene>
    <name evidence="12" type="primary">LOC103117472</name>
</gene>
<dbReference type="Pfam" id="PF01129">
    <property type="entry name" value="ART"/>
    <property type="match status" value="1"/>
</dbReference>
<evidence type="ECO:0000313" key="11">
    <source>
        <dbReference type="Proteomes" id="UP001652624"/>
    </source>
</evidence>
<keyword evidence="3 10" id="KW-0808">Transferase</keyword>
<dbReference type="Proteomes" id="UP001652624">
    <property type="component" value="Chromosome 17"/>
</dbReference>
<evidence type="ECO:0000256" key="4">
    <source>
        <dbReference type="ARBA" id="ARBA00022695"/>
    </source>
</evidence>
<dbReference type="GeneID" id="103117472"/>
<dbReference type="FunFam" id="3.90.176.10:FF:000001">
    <property type="entry name" value="NAD(P)(+)--arginine ADP-ribosyltransferase"/>
    <property type="match status" value="1"/>
</dbReference>
<dbReference type="GO" id="GO:0016779">
    <property type="term" value="F:nucleotidyltransferase activity"/>
    <property type="evidence" value="ECO:0007669"/>
    <property type="project" value="UniProtKB-KW"/>
</dbReference>
<evidence type="ECO:0000256" key="7">
    <source>
        <dbReference type="ARBA" id="ARBA00023027"/>
    </source>
</evidence>
<keyword evidence="11" id="KW-1185">Reference proteome</keyword>
<dbReference type="GO" id="GO:0106274">
    <property type="term" value="F:NAD+-protein-arginine ADP-ribosyltransferase activity"/>
    <property type="evidence" value="ECO:0007669"/>
    <property type="project" value="UniProtKB-EC"/>
</dbReference>
<dbReference type="PANTHER" id="PTHR10339">
    <property type="entry name" value="ADP-RIBOSYLTRANSFERASE"/>
    <property type="match status" value="1"/>
</dbReference>
<dbReference type="InterPro" id="IPR000768">
    <property type="entry name" value="ART"/>
</dbReference>